<accession>A0A8S5TLT4</accession>
<organism evidence="1">
    <name type="scientific">Podoviridae sp. ctz6O13</name>
    <dbReference type="NCBI Taxonomy" id="2827757"/>
    <lineage>
        <taxon>Viruses</taxon>
        <taxon>Duplodnaviria</taxon>
        <taxon>Heunggongvirae</taxon>
        <taxon>Uroviricota</taxon>
        <taxon>Caudoviricetes</taxon>
    </lineage>
</organism>
<evidence type="ECO:0000313" key="1">
    <source>
        <dbReference type="EMBL" id="DAF63738.1"/>
    </source>
</evidence>
<name>A0A8S5TLT4_9CAUD</name>
<reference evidence="1" key="1">
    <citation type="journal article" date="2021" name="Proc. Natl. Acad. Sci. U.S.A.">
        <title>A Catalog of Tens of Thousands of Viruses from Human Metagenomes Reveals Hidden Associations with Chronic Diseases.</title>
        <authorList>
            <person name="Tisza M.J."/>
            <person name="Buck C.B."/>
        </authorList>
    </citation>
    <scope>NUCLEOTIDE SEQUENCE</scope>
    <source>
        <strain evidence="1">Ctz6O13</strain>
    </source>
</reference>
<protein>
    <submittedName>
        <fullName evidence="1">Uncharacterized protein</fullName>
    </submittedName>
</protein>
<sequence length="47" mass="5387">MVTKYFFHNRLCLNKGLKIPSIPHVSTCNKIMLTWLHSSPIVCTLPC</sequence>
<dbReference type="EMBL" id="BK032843">
    <property type="protein sequence ID" value="DAF63738.1"/>
    <property type="molecule type" value="Genomic_DNA"/>
</dbReference>
<proteinExistence type="predicted"/>